<gene>
    <name evidence="1" type="ORF">AFUS01_LOCUS17099</name>
</gene>
<protein>
    <submittedName>
        <fullName evidence="1">Uncharacterized protein</fullName>
    </submittedName>
</protein>
<dbReference type="EMBL" id="CAJVCH010161728">
    <property type="protein sequence ID" value="CAG7728310.1"/>
    <property type="molecule type" value="Genomic_DNA"/>
</dbReference>
<dbReference type="Proteomes" id="UP000708208">
    <property type="component" value="Unassembled WGS sequence"/>
</dbReference>
<organism evidence="1 2">
    <name type="scientific">Allacma fusca</name>
    <dbReference type="NCBI Taxonomy" id="39272"/>
    <lineage>
        <taxon>Eukaryota</taxon>
        <taxon>Metazoa</taxon>
        <taxon>Ecdysozoa</taxon>
        <taxon>Arthropoda</taxon>
        <taxon>Hexapoda</taxon>
        <taxon>Collembola</taxon>
        <taxon>Symphypleona</taxon>
        <taxon>Sminthuridae</taxon>
        <taxon>Allacma</taxon>
    </lineage>
</organism>
<evidence type="ECO:0000313" key="2">
    <source>
        <dbReference type="Proteomes" id="UP000708208"/>
    </source>
</evidence>
<feature type="non-terminal residue" evidence="1">
    <location>
        <position position="1"/>
    </location>
</feature>
<evidence type="ECO:0000313" key="1">
    <source>
        <dbReference type="EMBL" id="CAG7728310.1"/>
    </source>
</evidence>
<proteinExistence type="predicted"/>
<sequence>ISQDALKKFRIRQWYPFYLTRRRNQFQM</sequence>
<comment type="caution">
    <text evidence="1">The sequence shown here is derived from an EMBL/GenBank/DDBJ whole genome shotgun (WGS) entry which is preliminary data.</text>
</comment>
<name>A0A8J2JWU1_9HEXA</name>
<reference evidence="1" key="1">
    <citation type="submission" date="2021-06" db="EMBL/GenBank/DDBJ databases">
        <authorList>
            <person name="Hodson N. C."/>
            <person name="Mongue J. A."/>
            <person name="Jaron S. K."/>
        </authorList>
    </citation>
    <scope>NUCLEOTIDE SEQUENCE</scope>
</reference>
<dbReference type="AlphaFoldDB" id="A0A8J2JWU1"/>
<keyword evidence="2" id="KW-1185">Reference proteome</keyword>
<accession>A0A8J2JWU1</accession>